<dbReference type="GO" id="GO:0005789">
    <property type="term" value="C:endoplasmic reticulum membrane"/>
    <property type="evidence" value="ECO:0007669"/>
    <property type="project" value="UniProtKB-SubCell"/>
</dbReference>
<evidence type="ECO:0000256" key="11">
    <source>
        <dbReference type="ARBA" id="ARBA00023136"/>
    </source>
</evidence>
<dbReference type="InterPro" id="IPR031814">
    <property type="entry name" value="ALG11_N"/>
</dbReference>
<comment type="pathway">
    <text evidence="2 14">Protein modification; protein glycosylation.</text>
</comment>
<organism evidence="17 18">
    <name type="scientific">Brachionus plicatilis</name>
    <name type="common">Marine rotifer</name>
    <name type="synonym">Brachionus muelleri</name>
    <dbReference type="NCBI Taxonomy" id="10195"/>
    <lineage>
        <taxon>Eukaryota</taxon>
        <taxon>Metazoa</taxon>
        <taxon>Spiralia</taxon>
        <taxon>Gnathifera</taxon>
        <taxon>Rotifera</taxon>
        <taxon>Eurotatoria</taxon>
        <taxon>Monogononta</taxon>
        <taxon>Pseudotrocha</taxon>
        <taxon>Ploima</taxon>
        <taxon>Brachionidae</taxon>
        <taxon>Brachionus</taxon>
    </lineage>
</organism>
<evidence type="ECO:0000256" key="7">
    <source>
        <dbReference type="ARBA" id="ARBA00022679"/>
    </source>
</evidence>
<evidence type="ECO:0000256" key="3">
    <source>
        <dbReference type="ARBA" id="ARBA00009481"/>
    </source>
</evidence>
<dbReference type="InterPro" id="IPR038013">
    <property type="entry name" value="ALG11"/>
</dbReference>
<evidence type="ECO:0000256" key="8">
    <source>
        <dbReference type="ARBA" id="ARBA00022692"/>
    </source>
</evidence>
<dbReference type="Gene3D" id="3.40.50.2000">
    <property type="entry name" value="Glycogen Phosphorylase B"/>
    <property type="match status" value="1"/>
</dbReference>
<evidence type="ECO:0000259" key="16">
    <source>
        <dbReference type="Pfam" id="PF15924"/>
    </source>
</evidence>
<evidence type="ECO:0000256" key="12">
    <source>
        <dbReference type="ARBA" id="ARBA00045065"/>
    </source>
</evidence>
<dbReference type="Pfam" id="PF00534">
    <property type="entry name" value="Glycos_transf_1"/>
    <property type="match status" value="1"/>
</dbReference>
<dbReference type="Pfam" id="PF15924">
    <property type="entry name" value="ALG11_N"/>
    <property type="match status" value="1"/>
</dbReference>
<keyword evidence="9 14" id="KW-0256">Endoplasmic reticulum</keyword>
<keyword evidence="11 14" id="KW-0472">Membrane</keyword>
<evidence type="ECO:0000259" key="15">
    <source>
        <dbReference type="Pfam" id="PF00534"/>
    </source>
</evidence>
<protein>
    <recommendedName>
        <fullName evidence="5 14">GDP-Man:Man(3)GlcNAc(2)-PP-Dol alpha-1,2-mannosyltransferase</fullName>
        <ecNumber evidence="4 14">2.4.1.131</ecNumber>
    </recommendedName>
</protein>
<evidence type="ECO:0000256" key="1">
    <source>
        <dbReference type="ARBA" id="ARBA00004389"/>
    </source>
</evidence>
<comment type="function">
    <text evidence="13">GDP-Man:Man(3)GlcNAc(2)-PP-Dol alpha-1,2-mannosyltransferase that operates in the biosynthetic pathway of dolichol-linked oligosaccharides, the glycan precursors employed in protein asparagine (N)-glycosylation. The assembly of dolichol-linked oligosaccharides begins on the cytosolic side of the endoplasmic reticulum membrane and finishes in its lumen. The sequential addition of sugars to dolichol pyrophosphate produces dolichol-linked oligosaccharides containing fourteen sugars, including two GlcNAcs, nine mannoses and three glucoses. Once assembled, the oligosaccharide is transferred from the lipid to nascent proteins by oligosaccharyltransferases. Catalyzes, on the cytoplasmic face of the endoplasmic reticulum, the addition of the fourth and fifth mannose residues to the dolichol-linked oligosaccharide chain, to produce Man(5)GlcNAc(2)-PP-dolichol core oligosaccharide. Man(5)GlcNAc(2)-PP-dolichol is a substrate for ALG3, the following enzyme in the biosynthetic pathway.</text>
</comment>
<keyword evidence="10 14" id="KW-1133">Transmembrane helix</keyword>
<keyword evidence="8 14" id="KW-0812">Transmembrane</keyword>
<comment type="similarity">
    <text evidence="3 14">Belongs to the glycosyltransferase group 1 family. Glycosyltransferase 4 subfamily.</text>
</comment>
<evidence type="ECO:0000313" key="18">
    <source>
        <dbReference type="Proteomes" id="UP000276133"/>
    </source>
</evidence>
<dbReference type="EC" id="2.4.1.131" evidence="4 14"/>
<keyword evidence="18" id="KW-1185">Reference proteome</keyword>
<sequence>MFSQFVNILSTLMIFLFITIVLLVTFLKFYTILVKNLSCKKYSKNINLTDDKNPYFTIGFFHPFCNSGGGGERVLWSAIKALQDSYPNCVCVVYTGDTNASSEDFIKKANERFKIELSAVRTQFVYLRLRFLVLDKYYPMFTLLGQSLGSVILGIEALLKFVPDVYFETTGYAFTYPIFHYLAKIKVCCYTHYPTISTDMLENIQRKISTYNNRRSISQSPFLTNLKLIYYKFFSKIYSICGRCSDCVMVNSSWTKGHINDLWTLAYRTKVVYPPCDVEKFFTVFNDEKHDKDFYISSVAQFRPEKNHQLQIKALHKFLLKLKNLETREEDVKKVKLMLIGSCRDKDDESRVENLKHLAKELKVDDHVEFKLNFSFENLLIHLSESAVGIHSMIDEHFGIGVVECMAAGTVILSHNSAGPKMDIVVPYKGEKTGFLAEDEDGYAECLLQIYQMSSTKRNQIREAAREHVKKFSQQKFEQNFVDAFNDLVYDRYIKNTKKCD</sequence>
<dbReference type="PANTHER" id="PTHR45919">
    <property type="entry name" value="GDP-MAN:MAN(3)GLCNAC(2)-PP-DOL ALPHA-1,2-MANNOSYLTRANSFERASE"/>
    <property type="match status" value="1"/>
</dbReference>
<comment type="catalytic activity">
    <reaction evidence="12 14">
        <text>an alpha-D-Man-(1-&gt;3)-[alpha-D-Man-(1-&gt;6)]-beta-D-Man-(1-&gt;4)-beta-D-GlcNAc-(1-&gt;4)-alpha-D-GlcNAc-diphospho-di-trans,poly-cis-dolichol + 2 GDP-alpha-D-mannose = an alpha-D-Man-(1-&gt;2)-alpha-D-Man-(1-&gt;2)-alpha-D-Man-(1-&gt;3)-[alpha-D-Man-(1-&gt;6)]-beta-D-Man-(1-&gt;4)-beta-D-GlcNAc-(1-&gt;4)-alpha-D-GlcNAc-diphospho-di-trans,poly-cis-dolichol + 2 GDP + 2 H(+)</text>
        <dbReference type="Rhea" id="RHEA:29523"/>
        <dbReference type="Rhea" id="RHEA-COMP:19515"/>
        <dbReference type="Rhea" id="RHEA-COMP:19516"/>
        <dbReference type="ChEBI" id="CHEBI:15378"/>
        <dbReference type="ChEBI" id="CHEBI:57527"/>
        <dbReference type="ChEBI" id="CHEBI:58189"/>
        <dbReference type="ChEBI" id="CHEBI:132511"/>
        <dbReference type="ChEBI" id="CHEBI:132515"/>
        <dbReference type="EC" id="2.4.1.131"/>
    </reaction>
    <physiologicalReaction direction="left-to-right" evidence="12 14">
        <dbReference type="Rhea" id="RHEA:29524"/>
    </physiologicalReaction>
</comment>
<dbReference type="EMBL" id="REGN01002809">
    <property type="protein sequence ID" value="RNA26047.1"/>
    <property type="molecule type" value="Genomic_DNA"/>
</dbReference>
<dbReference type="UniPathway" id="UPA00378"/>
<feature type="domain" description="ALG11 mannosyltransferase N-terminal" evidence="16">
    <location>
        <begin position="57"/>
        <end position="263"/>
    </location>
</feature>
<dbReference type="STRING" id="10195.A0A3M7RRT3"/>
<dbReference type="Proteomes" id="UP000276133">
    <property type="component" value="Unassembled WGS sequence"/>
</dbReference>
<evidence type="ECO:0000256" key="9">
    <source>
        <dbReference type="ARBA" id="ARBA00022824"/>
    </source>
</evidence>
<dbReference type="GO" id="GO:0004377">
    <property type="term" value="F:GDP-Man:Man(3)GlcNAc(2)-PP-Dol alpha-1,2-mannosyltransferase activity"/>
    <property type="evidence" value="ECO:0007669"/>
    <property type="project" value="UniProtKB-UniRule"/>
</dbReference>
<accession>A0A3M7RRT3</accession>
<gene>
    <name evidence="17" type="ORF">BpHYR1_030309</name>
</gene>
<evidence type="ECO:0000256" key="13">
    <source>
        <dbReference type="ARBA" id="ARBA00045128"/>
    </source>
</evidence>
<dbReference type="GO" id="GO:0006487">
    <property type="term" value="P:protein N-linked glycosylation"/>
    <property type="evidence" value="ECO:0007669"/>
    <property type="project" value="TreeGrafter"/>
</dbReference>
<feature type="domain" description="Glycosyl transferase family 1" evidence="15">
    <location>
        <begin position="288"/>
        <end position="467"/>
    </location>
</feature>
<dbReference type="AlphaFoldDB" id="A0A3M7RRT3"/>
<proteinExistence type="inferred from homology"/>
<comment type="subcellular location">
    <subcellularLocation>
        <location evidence="1">Endoplasmic reticulum membrane</location>
        <topology evidence="1">Single-pass membrane protein</topology>
    </subcellularLocation>
</comment>
<evidence type="ECO:0000256" key="5">
    <source>
        <dbReference type="ARBA" id="ARBA00022018"/>
    </source>
</evidence>
<dbReference type="InterPro" id="IPR001296">
    <property type="entry name" value="Glyco_trans_1"/>
</dbReference>
<evidence type="ECO:0000256" key="6">
    <source>
        <dbReference type="ARBA" id="ARBA00022676"/>
    </source>
</evidence>
<dbReference type="PANTHER" id="PTHR45919:SF1">
    <property type="entry name" value="GDP-MAN:MAN(3)GLCNAC(2)-PP-DOL ALPHA-1,2-MANNOSYLTRANSFERASE"/>
    <property type="match status" value="1"/>
</dbReference>
<feature type="transmembrane region" description="Helical" evidence="14">
    <location>
        <begin position="12"/>
        <end position="34"/>
    </location>
</feature>
<evidence type="ECO:0000256" key="4">
    <source>
        <dbReference type="ARBA" id="ARBA00012645"/>
    </source>
</evidence>
<name>A0A3M7RRT3_BRAPC</name>
<reference evidence="17 18" key="1">
    <citation type="journal article" date="2018" name="Sci. Rep.">
        <title>Genomic signatures of local adaptation to the degree of environmental predictability in rotifers.</title>
        <authorList>
            <person name="Franch-Gras L."/>
            <person name="Hahn C."/>
            <person name="Garcia-Roger E.M."/>
            <person name="Carmona M.J."/>
            <person name="Serra M."/>
            <person name="Gomez A."/>
        </authorList>
    </citation>
    <scope>NUCLEOTIDE SEQUENCE [LARGE SCALE GENOMIC DNA]</scope>
    <source>
        <strain evidence="17">HYR1</strain>
    </source>
</reference>
<keyword evidence="6 14" id="KW-0328">Glycosyltransferase</keyword>
<evidence type="ECO:0000256" key="10">
    <source>
        <dbReference type="ARBA" id="ARBA00022989"/>
    </source>
</evidence>
<evidence type="ECO:0000313" key="17">
    <source>
        <dbReference type="EMBL" id="RNA26047.1"/>
    </source>
</evidence>
<dbReference type="SUPFAM" id="SSF53756">
    <property type="entry name" value="UDP-Glycosyltransferase/glycogen phosphorylase"/>
    <property type="match status" value="1"/>
</dbReference>
<evidence type="ECO:0000256" key="14">
    <source>
        <dbReference type="RuleBase" id="RU367051"/>
    </source>
</evidence>
<keyword evidence="7 14" id="KW-0808">Transferase</keyword>
<comment type="caution">
    <text evidence="17">The sequence shown here is derived from an EMBL/GenBank/DDBJ whole genome shotgun (WGS) entry which is preliminary data.</text>
</comment>
<dbReference type="CDD" id="cd03806">
    <property type="entry name" value="GT4_ALG11-like"/>
    <property type="match status" value="1"/>
</dbReference>
<dbReference type="OrthoDB" id="2276068at2759"/>
<evidence type="ECO:0000256" key="2">
    <source>
        <dbReference type="ARBA" id="ARBA00004922"/>
    </source>
</evidence>